<accession>A0A916Q639</accession>
<reference evidence="6" key="1">
    <citation type="submission" date="2020-06" db="EMBL/GenBank/DDBJ databases">
        <title>Characterization of fructooligosaccharide metabolism and fructooligosaccharide-degrading enzymes in human commensal butyrate producers.</title>
        <authorList>
            <person name="Tanno H."/>
            <person name="Fujii T."/>
            <person name="Hirano K."/>
            <person name="Maeno S."/>
            <person name="Tonozuka T."/>
            <person name="Sakamoto M."/>
            <person name="Ohkuma M."/>
            <person name="Tochio T."/>
            <person name="Endo A."/>
        </authorList>
    </citation>
    <scope>NUCLEOTIDE SEQUENCE</scope>
    <source>
        <strain evidence="6">JCM 17466</strain>
    </source>
</reference>
<evidence type="ECO:0000259" key="4">
    <source>
        <dbReference type="Pfam" id="PF03486"/>
    </source>
</evidence>
<dbReference type="InterPro" id="IPR004792">
    <property type="entry name" value="BaiN-like"/>
</dbReference>
<dbReference type="Pfam" id="PF22780">
    <property type="entry name" value="HI0933_like_1st"/>
    <property type="match status" value="1"/>
</dbReference>
<feature type="domain" description="RsdA/BaiN/AoA(So)-like insert" evidence="5">
    <location>
        <begin position="188"/>
        <end position="346"/>
    </location>
</feature>
<organism evidence="6 7">
    <name type="scientific">Anaerostipes butyraticus</name>
    <dbReference type="NCBI Taxonomy" id="645466"/>
    <lineage>
        <taxon>Bacteria</taxon>
        <taxon>Bacillati</taxon>
        <taxon>Bacillota</taxon>
        <taxon>Clostridia</taxon>
        <taxon>Lachnospirales</taxon>
        <taxon>Lachnospiraceae</taxon>
        <taxon>Anaerostipes</taxon>
    </lineage>
</organism>
<evidence type="ECO:0000256" key="3">
    <source>
        <dbReference type="ARBA" id="ARBA00022827"/>
    </source>
</evidence>
<protein>
    <submittedName>
        <fullName evidence="6">Aminoacetone oxidase family FAD-binding enzyme</fullName>
    </submittedName>
</protein>
<feature type="domain" description="RsdA/BaiN/AoA(So)-like Rossmann fold-like" evidence="4">
    <location>
        <begin position="4"/>
        <end position="400"/>
    </location>
</feature>
<dbReference type="InterPro" id="IPR057661">
    <property type="entry name" value="RsdA/BaiN/AoA(So)_Rossmann"/>
</dbReference>
<dbReference type="InterPro" id="IPR023166">
    <property type="entry name" value="BaiN-like_dom_sf"/>
</dbReference>
<keyword evidence="2" id="KW-0285">Flavoprotein</keyword>
<keyword evidence="7" id="KW-1185">Reference proteome</keyword>
<dbReference type="SUPFAM" id="SSF51905">
    <property type="entry name" value="FAD/NAD(P)-binding domain"/>
    <property type="match status" value="1"/>
</dbReference>
<dbReference type="PANTHER" id="PTHR42887">
    <property type="entry name" value="OS12G0638800 PROTEIN"/>
    <property type="match status" value="1"/>
</dbReference>
<dbReference type="PRINTS" id="PR00411">
    <property type="entry name" value="PNDRDTASEI"/>
</dbReference>
<sequence>MKYDAIVVGGGPSGMMTAITAAQRGKKILLLERMEKLGKKILATGNGRCNLSNSYLDEGCYRGEQPGFPYRLLEEFGLQELIQFFESLGMLMTETQGYYYPASFQASTVAETLIGKIKTLPIQVETGFEAETADKKKDTFRVYGNGVRYEGKNLVLAAGGCAQEKLGSNGSGYRLARGFHHRVTDTFPALVALEGKGSYFQWTAGVRNTCRVTVYANGEKIAAEKGEVQFTKYGISGIPVFQVSRYAINALRRKKKITVMLDLMPDMPTLKETAEEFRKYCGYKNTEEFFQGFLNKKLVYGILKRLGIRPEIPIRKLPAKDFRNILQMIRRFEIEISGYKGYDMAQITAGGVSTREVVPETLESKKLRGLYFTGELLDVDGTCGGYNLQWAFTSGYIAGRQIGKDDTN</sequence>
<dbReference type="NCBIfam" id="TIGR00275">
    <property type="entry name" value="aminoacetone oxidase family FAD-binding enzyme"/>
    <property type="match status" value="1"/>
</dbReference>
<dbReference type="Gene3D" id="1.10.8.260">
    <property type="entry name" value="HI0933 insert domain-like"/>
    <property type="match status" value="1"/>
</dbReference>
<evidence type="ECO:0000259" key="5">
    <source>
        <dbReference type="Pfam" id="PF22780"/>
    </source>
</evidence>
<dbReference type="PRINTS" id="PR00368">
    <property type="entry name" value="FADPNR"/>
</dbReference>
<dbReference type="AlphaFoldDB" id="A0A916Q639"/>
<dbReference type="SUPFAM" id="SSF160996">
    <property type="entry name" value="HI0933 insert domain-like"/>
    <property type="match status" value="1"/>
</dbReference>
<dbReference type="InterPro" id="IPR036188">
    <property type="entry name" value="FAD/NAD-bd_sf"/>
</dbReference>
<dbReference type="RefSeq" id="WP_201309532.1">
    <property type="nucleotide sequence ID" value="NZ_BLYI01000003.1"/>
</dbReference>
<comment type="caution">
    <text evidence="6">The sequence shown here is derived from an EMBL/GenBank/DDBJ whole genome shotgun (WGS) entry which is preliminary data.</text>
</comment>
<evidence type="ECO:0000313" key="6">
    <source>
        <dbReference type="EMBL" id="GFO83716.1"/>
    </source>
</evidence>
<dbReference type="Pfam" id="PF03486">
    <property type="entry name" value="HI0933_like"/>
    <property type="match status" value="1"/>
</dbReference>
<dbReference type="InterPro" id="IPR055178">
    <property type="entry name" value="RsdA/BaiN/AoA(So)-like_dom"/>
</dbReference>
<comment type="cofactor">
    <cofactor evidence="1">
        <name>FAD</name>
        <dbReference type="ChEBI" id="CHEBI:57692"/>
    </cofactor>
</comment>
<name>A0A916Q639_9FIRM</name>
<dbReference type="EMBL" id="BLYI01000003">
    <property type="protein sequence ID" value="GFO83716.1"/>
    <property type="molecule type" value="Genomic_DNA"/>
</dbReference>
<gene>
    <name evidence="6" type="ORF">ANBU17_00630</name>
</gene>
<evidence type="ECO:0000313" key="7">
    <source>
        <dbReference type="Proteomes" id="UP000613208"/>
    </source>
</evidence>
<evidence type="ECO:0000256" key="1">
    <source>
        <dbReference type="ARBA" id="ARBA00001974"/>
    </source>
</evidence>
<keyword evidence="3" id="KW-0274">FAD</keyword>
<dbReference type="Gene3D" id="2.40.30.10">
    <property type="entry name" value="Translation factors"/>
    <property type="match status" value="1"/>
</dbReference>
<dbReference type="PANTHER" id="PTHR42887:SF2">
    <property type="entry name" value="OS12G0638800 PROTEIN"/>
    <property type="match status" value="1"/>
</dbReference>
<proteinExistence type="predicted"/>
<dbReference type="Proteomes" id="UP000613208">
    <property type="component" value="Unassembled WGS sequence"/>
</dbReference>
<evidence type="ECO:0000256" key="2">
    <source>
        <dbReference type="ARBA" id="ARBA00022630"/>
    </source>
</evidence>
<dbReference type="Gene3D" id="3.50.50.60">
    <property type="entry name" value="FAD/NAD(P)-binding domain"/>
    <property type="match status" value="1"/>
</dbReference>